<feature type="binding site" evidence="7">
    <location>
        <position position="187"/>
    </location>
    <ligand>
        <name>substrate</name>
    </ligand>
</feature>
<evidence type="ECO:0000256" key="6">
    <source>
        <dbReference type="ARBA" id="ARBA00023080"/>
    </source>
</evidence>
<evidence type="ECO:0000256" key="7">
    <source>
        <dbReference type="HAMAP-Rule" id="MF_01405"/>
    </source>
</evidence>
<comment type="function">
    <text evidence="7">Pyrophosphatase that catalyzes the hydrolysis of nucleoside triphosphates to their monophosphate derivatives, with a high preference for the non-canonical purine nucleotides XTP (xanthosine triphosphate), dITP (deoxyinosine triphosphate) and ITP. Seems to function as a house-cleaning enzyme that removes non-canonical purine nucleotides from the nucleotide pool, thus preventing their incorporation into DNA/RNA and avoiding chromosomal lesions.</text>
</comment>
<comment type="caution">
    <text evidence="8">The sequence shown here is derived from an EMBL/GenBank/DDBJ whole genome shotgun (WGS) entry which is preliminary data.</text>
</comment>
<evidence type="ECO:0000256" key="1">
    <source>
        <dbReference type="ARBA" id="ARBA00008023"/>
    </source>
</evidence>
<dbReference type="Pfam" id="PF01725">
    <property type="entry name" value="Ham1p_like"/>
    <property type="match status" value="1"/>
</dbReference>
<keyword evidence="2 7" id="KW-0479">Metal-binding</keyword>
<dbReference type="InterPro" id="IPR020922">
    <property type="entry name" value="dITP/XTP_pyrophosphatase"/>
</dbReference>
<dbReference type="CDD" id="cd00515">
    <property type="entry name" value="HAM1"/>
    <property type="match status" value="1"/>
</dbReference>
<comment type="similarity">
    <text evidence="1 7">Belongs to the HAM1 NTPase family.</text>
</comment>
<dbReference type="SUPFAM" id="SSF52972">
    <property type="entry name" value="ITPase-like"/>
    <property type="match status" value="1"/>
</dbReference>
<feature type="binding site" evidence="7">
    <location>
        <begin position="164"/>
        <end position="167"/>
    </location>
    <ligand>
        <name>substrate</name>
    </ligand>
</feature>
<name>A0ABS7F1J9_9PROT</name>
<evidence type="ECO:0000256" key="5">
    <source>
        <dbReference type="ARBA" id="ARBA00022842"/>
    </source>
</evidence>
<comment type="catalytic activity">
    <reaction evidence="7">
        <text>ITP + H2O = IMP + diphosphate + H(+)</text>
        <dbReference type="Rhea" id="RHEA:29399"/>
        <dbReference type="ChEBI" id="CHEBI:15377"/>
        <dbReference type="ChEBI" id="CHEBI:15378"/>
        <dbReference type="ChEBI" id="CHEBI:33019"/>
        <dbReference type="ChEBI" id="CHEBI:58053"/>
        <dbReference type="ChEBI" id="CHEBI:61402"/>
        <dbReference type="EC" id="3.6.1.66"/>
    </reaction>
</comment>
<proteinExistence type="inferred from homology"/>
<keyword evidence="5 7" id="KW-0460">Magnesium</keyword>
<feature type="binding site" evidence="7">
    <location>
        <begin position="17"/>
        <end position="22"/>
    </location>
    <ligand>
        <name>substrate</name>
    </ligand>
</feature>
<accession>A0ABS7F1J9</accession>
<keyword evidence="4 7" id="KW-0378">Hydrolase</keyword>
<evidence type="ECO:0000313" key="8">
    <source>
        <dbReference type="EMBL" id="MBW8269502.1"/>
    </source>
</evidence>
<keyword evidence="3 7" id="KW-0547">Nucleotide-binding</keyword>
<gene>
    <name evidence="8" type="ORF">K1J50_08385</name>
</gene>
<dbReference type="RefSeq" id="WP_220117258.1">
    <property type="nucleotide sequence ID" value="NZ_JAHZUY010000016.1"/>
</dbReference>
<comment type="catalytic activity">
    <reaction evidence="7">
        <text>XTP + H2O = XMP + diphosphate + H(+)</text>
        <dbReference type="Rhea" id="RHEA:28610"/>
        <dbReference type="ChEBI" id="CHEBI:15377"/>
        <dbReference type="ChEBI" id="CHEBI:15378"/>
        <dbReference type="ChEBI" id="CHEBI:33019"/>
        <dbReference type="ChEBI" id="CHEBI:57464"/>
        <dbReference type="ChEBI" id="CHEBI:61314"/>
        <dbReference type="EC" id="3.6.1.66"/>
    </reaction>
</comment>
<dbReference type="PANTHER" id="PTHR11067:SF9">
    <property type="entry name" value="INOSINE TRIPHOSPHATE PYROPHOSPHATASE"/>
    <property type="match status" value="1"/>
</dbReference>
<dbReference type="Proteomes" id="UP001519924">
    <property type="component" value="Unassembled WGS sequence"/>
</dbReference>
<comment type="subunit">
    <text evidence="7">Homodimer.</text>
</comment>
<organism evidence="8 9">
    <name type="scientific">Caldovatus aquaticus</name>
    <dbReference type="NCBI Taxonomy" id="2865671"/>
    <lineage>
        <taxon>Bacteria</taxon>
        <taxon>Pseudomonadati</taxon>
        <taxon>Pseudomonadota</taxon>
        <taxon>Alphaproteobacteria</taxon>
        <taxon>Acetobacterales</taxon>
        <taxon>Roseomonadaceae</taxon>
        <taxon>Caldovatus</taxon>
    </lineage>
</organism>
<dbReference type="PANTHER" id="PTHR11067">
    <property type="entry name" value="INOSINE TRIPHOSPHATE PYROPHOSPHATASE/HAM1 PROTEIN"/>
    <property type="match status" value="1"/>
</dbReference>
<comment type="caution">
    <text evidence="7">Lacks conserved residue(s) required for the propagation of feature annotation.</text>
</comment>
<comment type="catalytic activity">
    <reaction evidence="7">
        <text>dITP + H2O = dIMP + diphosphate + H(+)</text>
        <dbReference type="Rhea" id="RHEA:28342"/>
        <dbReference type="ChEBI" id="CHEBI:15377"/>
        <dbReference type="ChEBI" id="CHEBI:15378"/>
        <dbReference type="ChEBI" id="CHEBI:33019"/>
        <dbReference type="ChEBI" id="CHEBI:61194"/>
        <dbReference type="ChEBI" id="CHEBI:61382"/>
        <dbReference type="EC" id="3.6.1.66"/>
    </reaction>
</comment>
<dbReference type="InterPro" id="IPR002637">
    <property type="entry name" value="RdgB/HAM1"/>
</dbReference>
<feature type="active site" description="Proton acceptor" evidence="7">
    <location>
        <position position="78"/>
    </location>
</feature>
<feature type="binding site" evidence="7">
    <location>
        <begin position="192"/>
        <end position="193"/>
    </location>
    <ligand>
        <name>substrate</name>
    </ligand>
</feature>
<evidence type="ECO:0000256" key="3">
    <source>
        <dbReference type="ARBA" id="ARBA00022741"/>
    </source>
</evidence>
<evidence type="ECO:0000256" key="4">
    <source>
        <dbReference type="ARBA" id="ARBA00022801"/>
    </source>
</evidence>
<dbReference type="InterPro" id="IPR029001">
    <property type="entry name" value="ITPase-like_fam"/>
</dbReference>
<evidence type="ECO:0000256" key="2">
    <source>
        <dbReference type="ARBA" id="ARBA00022723"/>
    </source>
</evidence>
<keyword evidence="6 7" id="KW-0546">Nucleotide metabolism</keyword>
<dbReference type="EC" id="3.6.1.66" evidence="7"/>
<keyword evidence="9" id="KW-1185">Reference proteome</keyword>
<feature type="binding site" evidence="7">
    <location>
        <position position="79"/>
    </location>
    <ligand>
        <name>substrate</name>
    </ligand>
</feature>
<protein>
    <recommendedName>
        <fullName evidence="7">dITP/XTP pyrophosphatase</fullName>
        <ecNumber evidence="7">3.6.1.66</ecNumber>
    </recommendedName>
    <alternativeName>
        <fullName evidence="7">Non-canonical purine NTP pyrophosphatase</fullName>
    </alternativeName>
    <alternativeName>
        <fullName evidence="7">Non-standard purine NTP pyrophosphatase</fullName>
    </alternativeName>
    <alternativeName>
        <fullName evidence="7">Nucleoside-triphosphate diphosphatase</fullName>
    </alternativeName>
    <alternativeName>
        <fullName evidence="7">Nucleoside-triphosphate pyrophosphatase</fullName>
        <shortName evidence="7">NTPase</shortName>
    </alternativeName>
</protein>
<feature type="binding site" evidence="7">
    <location>
        <position position="78"/>
    </location>
    <ligand>
        <name>Mg(2+)</name>
        <dbReference type="ChEBI" id="CHEBI:18420"/>
    </ligand>
</feature>
<sequence>MTAHRRLAPGARVVLASHNAGKVREVAALLAPYRIEVVSAGALGLPEPAETEDSFLGNARLKALAAARASGLPALADDSGFSVAALGGAPGVRTAEWAMQPDGTRDYAKAMARVAERAAASGNPDRRAWFTCALVLAWPDGHWEGFEGRVEGHWVWPPRGTRGFGYDPMFVPDGHTETFGEMDPARKHAISHRARAFAQLAAACLPPPAG</sequence>
<dbReference type="HAMAP" id="MF_01405">
    <property type="entry name" value="Non_canon_purine_NTPase"/>
    <property type="match status" value="1"/>
</dbReference>
<evidence type="ECO:0000313" key="9">
    <source>
        <dbReference type="Proteomes" id="UP001519924"/>
    </source>
</evidence>
<dbReference type="EMBL" id="JAHZUY010000016">
    <property type="protein sequence ID" value="MBW8269502.1"/>
    <property type="molecule type" value="Genomic_DNA"/>
</dbReference>
<dbReference type="Gene3D" id="3.90.950.10">
    <property type="match status" value="1"/>
</dbReference>
<comment type="cofactor">
    <cofactor evidence="7">
        <name>Mg(2+)</name>
        <dbReference type="ChEBI" id="CHEBI:18420"/>
    </cofactor>
    <text evidence="7">Binds 1 Mg(2+) ion per subunit.</text>
</comment>
<reference evidence="8 9" key="1">
    <citation type="submission" date="2021-08" db="EMBL/GenBank/DDBJ databases">
        <title>Caldovatus sediminis gen. nov., sp. nov., a moderately thermophilic bacterium isolated from a hot spring.</title>
        <authorList>
            <person name="Hu C.-J."/>
            <person name="Li W.-J."/>
            <person name="Xian W.-D."/>
        </authorList>
    </citation>
    <scope>NUCLEOTIDE SEQUENCE [LARGE SCALE GENOMIC DNA]</scope>
    <source>
        <strain evidence="8 9">SYSU G05006</strain>
    </source>
</reference>